<dbReference type="SUPFAM" id="SSF53474">
    <property type="entry name" value="alpha/beta-Hydrolases"/>
    <property type="match status" value="1"/>
</dbReference>
<accession>A0ABW3VNG8</accession>
<keyword evidence="5" id="KW-1185">Reference proteome</keyword>
<dbReference type="Proteomes" id="UP001597182">
    <property type="component" value="Unassembled WGS sequence"/>
</dbReference>
<dbReference type="PANTHER" id="PTHR38695:SF1">
    <property type="entry name" value="AMINO ACID PERMEASE_ SLC12A DOMAIN-CONTAINING PROTEIN"/>
    <property type="match status" value="1"/>
</dbReference>
<sequence length="386" mass="40523">MTDVGLPGDEPMVARWGWEHPSAPLVVALHGNGTSEHSLIEISPWLPHGPVGYVSVRAPIAGPTGYSWFPLVDGSPEAEGLAAACRWVLAWLDTEGDPERPVLLLGFREGVALAGALMLVAPDRFSGAVLLYGALPFDAGIPMPRGALAGMPVFLAHGADDTRTPPPLLERTWDWLTRHSGAPVLAEREPGGDQLAGKVVGDLGTWLGDRLDWLRAHGENPLADGDEPAWPTLGGPLPPRAGEPPEVTAGVPQHQSSQNGPAELAEALWSRIAAFDGVTTGPTRVGVDGTRALLLDRDASNGPDVAFVLPADGEFAHQHPAPDFSLHLVLPPEQAYDAVAKGWAVAHPLAGVRVSPGMVLVPGPRDDAELETVTGIVAAGYRHARG</sequence>
<feature type="domain" description="Phospholipase/carboxylesterase/thioesterase" evidence="2">
    <location>
        <begin position="20"/>
        <end position="167"/>
    </location>
</feature>
<dbReference type="PANTHER" id="PTHR38695">
    <property type="entry name" value="AMINO ACID PERMEASE_ SLC12A DOMAIN-CONTAINING PROTEIN"/>
    <property type="match status" value="1"/>
</dbReference>
<dbReference type="Gene3D" id="3.40.50.1820">
    <property type="entry name" value="alpha/beta hydrolase"/>
    <property type="match status" value="1"/>
</dbReference>
<evidence type="ECO:0000259" key="3">
    <source>
        <dbReference type="Pfam" id="PF17648"/>
    </source>
</evidence>
<dbReference type="Pfam" id="PF02230">
    <property type="entry name" value="Abhydrolase_2"/>
    <property type="match status" value="1"/>
</dbReference>
<feature type="region of interest" description="Disordered" evidence="1">
    <location>
        <begin position="220"/>
        <end position="258"/>
    </location>
</feature>
<name>A0ABW3VNG8_9PSEU</name>
<evidence type="ECO:0000313" key="4">
    <source>
        <dbReference type="EMBL" id="MFD1236335.1"/>
    </source>
</evidence>
<gene>
    <name evidence="4" type="ORF">ACFQ34_23855</name>
</gene>
<dbReference type="InterPro" id="IPR048273">
    <property type="entry name" value="Luciferase"/>
</dbReference>
<feature type="domain" description="Luciferase" evidence="3">
    <location>
        <begin position="313"/>
        <end position="379"/>
    </location>
</feature>
<comment type="caution">
    <text evidence="4">The sequence shown here is derived from an EMBL/GenBank/DDBJ whole genome shotgun (WGS) entry which is preliminary data.</text>
</comment>
<evidence type="ECO:0000259" key="2">
    <source>
        <dbReference type="Pfam" id="PF02230"/>
    </source>
</evidence>
<dbReference type="InterPro" id="IPR040841">
    <property type="entry name" value="Luciferase_dom"/>
</dbReference>
<proteinExistence type="predicted"/>
<dbReference type="Pfam" id="PF17648">
    <property type="entry name" value="Luciferase"/>
    <property type="match status" value="1"/>
</dbReference>
<evidence type="ECO:0000313" key="5">
    <source>
        <dbReference type="Proteomes" id="UP001597182"/>
    </source>
</evidence>
<dbReference type="InterPro" id="IPR029058">
    <property type="entry name" value="AB_hydrolase_fold"/>
</dbReference>
<protein>
    <submittedName>
        <fullName evidence="4">Phospholipase</fullName>
    </submittedName>
</protein>
<dbReference type="EMBL" id="JBHTMB010000219">
    <property type="protein sequence ID" value="MFD1236335.1"/>
    <property type="molecule type" value="Genomic_DNA"/>
</dbReference>
<organism evidence="4 5">
    <name type="scientific">Pseudonocardia benzenivorans</name>
    <dbReference type="NCBI Taxonomy" id="228005"/>
    <lineage>
        <taxon>Bacteria</taxon>
        <taxon>Bacillati</taxon>
        <taxon>Actinomycetota</taxon>
        <taxon>Actinomycetes</taxon>
        <taxon>Pseudonocardiales</taxon>
        <taxon>Pseudonocardiaceae</taxon>
        <taxon>Pseudonocardia</taxon>
    </lineage>
</organism>
<dbReference type="RefSeq" id="WP_339120783.1">
    <property type="nucleotide sequence ID" value="NZ_BAABKS010000012.1"/>
</dbReference>
<evidence type="ECO:0000256" key="1">
    <source>
        <dbReference type="SAM" id="MobiDB-lite"/>
    </source>
</evidence>
<reference evidence="5" key="1">
    <citation type="journal article" date="2019" name="Int. J. Syst. Evol. Microbiol.">
        <title>The Global Catalogue of Microorganisms (GCM) 10K type strain sequencing project: providing services to taxonomists for standard genome sequencing and annotation.</title>
        <authorList>
            <consortium name="The Broad Institute Genomics Platform"/>
            <consortium name="The Broad Institute Genome Sequencing Center for Infectious Disease"/>
            <person name="Wu L."/>
            <person name="Ma J."/>
        </authorList>
    </citation>
    <scope>NUCLEOTIDE SEQUENCE [LARGE SCALE GENOMIC DNA]</scope>
    <source>
        <strain evidence="5">CCUG 49018</strain>
    </source>
</reference>
<dbReference type="InterPro" id="IPR003140">
    <property type="entry name" value="PLipase/COase/thioEstase"/>
</dbReference>